<feature type="non-terminal residue" evidence="3">
    <location>
        <position position="1"/>
    </location>
</feature>
<proteinExistence type="predicted"/>
<dbReference type="AlphaFoldDB" id="A0A834I069"/>
<organism evidence="3 4">
    <name type="scientific">Rhynchophorus ferrugineus</name>
    <name type="common">Red palm weevil</name>
    <name type="synonym">Curculio ferrugineus</name>
    <dbReference type="NCBI Taxonomy" id="354439"/>
    <lineage>
        <taxon>Eukaryota</taxon>
        <taxon>Metazoa</taxon>
        <taxon>Ecdysozoa</taxon>
        <taxon>Arthropoda</taxon>
        <taxon>Hexapoda</taxon>
        <taxon>Insecta</taxon>
        <taxon>Pterygota</taxon>
        <taxon>Neoptera</taxon>
        <taxon>Endopterygota</taxon>
        <taxon>Coleoptera</taxon>
        <taxon>Polyphaga</taxon>
        <taxon>Cucujiformia</taxon>
        <taxon>Curculionidae</taxon>
        <taxon>Dryophthorinae</taxon>
        <taxon>Rhynchophorus</taxon>
    </lineage>
</organism>
<reference evidence="3" key="1">
    <citation type="submission" date="2020-08" db="EMBL/GenBank/DDBJ databases">
        <title>Genome sequencing and assembly of the red palm weevil Rhynchophorus ferrugineus.</title>
        <authorList>
            <person name="Dias G.B."/>
            <person name="Bergman C.M."/>
            <person name="Manee M."/>
        </authorList>
    </citation>
    <scope>NUCLEOTIDE SEQUENCE</scope>
    <source>
        <strain evidence="3">AA-2017</strain>
        <tissue evidence="3">Whole larva</tissue>
    </source>
</reference>
<evidence type="ECO:0000313" key="4">
    <source>
        <dbReference type="Proteomes" id="UP000625711"/>
    </source>
</evidence>
<name>A0A834I069_RHYFE</name>
<accession>A0A834I069</accession>
<sequence>QTGPFDQQTKTQSSASVSAAIIEIISAEISATVSASSIFRLDPRRALGNRDGNDAPTWGGVFPGINRI</sequence>
<dbReference type="Proteomes" id="UP000625711">
    <property type="component" value="Unassembled WGS sequence"/>
</dbReference>
<feature type="region of interest" description="Disordered" evidence="1">
    <location>
        <begin position="45"/>
        <end position="68"/>
    </location>
</feature>
<protein>
    <submittedName>
        <fullName evidence="3">Uncharacterized protein</fullName>
    </submittedName>
</protein>
<evidence type="ECO:0000313" key="3">
    <source>
        <dbReference type="EMBL" id="KAF7264687.1"/>
    </source>
</evidence>
<keyword evidence="4" id="KW-1185">Reference proteome</keyword>
<evidence type="ECO:0000313" key="2">
    <source>
        <dbReference type="EMBL" id="KAF7264682.1"/>
    </source>
</evidence>
<comment type="caution">
    <text evidence="3">The sequence shown here is derived from an EMBL/GenBank/DDBJ whole genome shotgun (WGS) entry which is preliminary data.</text>
</comment>
<evidence type="ECO:0000256" key="1">
    <source>
        <dbReference type="SAM" id="MobiDB-lite"/>
    </source>
</evidence>
<gene>
    <name evidence="3" type="ORF">GWI33_022606</name>
    <name evidence="2" type="ORF">GWI33_022611</name>
</gene>
<dbReference type="EMBL" id="JAACXV010016287">
    <property type="protein sequence ID" value="KAF7264687.1"/>
    <property type="molecule type" value="Genomic_DNA"/>
</dbReference>
<dbReference type="EMBL" id="JAACXV010016289">
    <property type="protein sequence ID" value="KAF7264682.1"/>
    <property type="molecule type" value="Genomic_DNA"/>
</dbReference>